<proteinExistence type="predicted"/>
<dbReference type="Proteomes" id="UP000466442">
    <property type="component" value="Unassembled WGS sequence"/>
</dbReference>
<protein>
    <recommendedName>
        <fullName evidence="2">BTB domain-containing protein</fullName>
    </recommendedName>
</protein>
<dbReference type="Gene3D" id="2.130.10.30">
    <property type="entry name" value="Regulator of chromosome condensation 1/beta-lactamase-inhibitor protein II"/>
    <property type="match status" value="2"/>
</dbReference>
<dbReference type="SMART" id="SM00225">
    <property type="entry name" value="BTB"/>
    <property type="match status" value="1"/>
</dbReference>
<dbReference type="AlphaFoldDB" id="A0A6A4KI68"/>
<feature type="domain" description="BTB" evidence="2">
    <location>
        <begin position="570"/>
        <end position="634"/>
    </location>
</feature>
<sequence>MMVKYMFDNREFRFVKPSFSPNHSESDRHFDFKFHSNLFNSQPEMDIKGLEVADLREVSILRNLTDEERSAIKYVHVYGSNRSPYDGPSALYITTKDEVFLFGFDSLVGKSCIEEMPDGQRGFLEKSRKVEELSGKSVRRIVVGEEFGAALTKNNDLYLWGRDLGKSKLLPEEVKRLAVKRHKPGDRCPQCSVGLTECLGISYCSQTGYYASATLFPPPSSWKGPTFFALGCKGSSAPALKLPQMYCQKCQSFRNCSFFKTRPIDKESFDFHLLRCNYCCLFIDCNFTPPHNNRVPHKITFSSPISIVDIAAGRNFLLIQTSSELIIWGELKTKNSNSSITTQNYNDILTVQDHTSTCYFAVAKVACGLNHIAAITTQGDLYTCGDGGANSATLSKVPLEVPAVDVACGSTSTVCILKNGTCFILGKIVRMVTGWTFSMNVFHSTYRCVPALMFENYQKVMESSLLQLNQSEIKRSAELTGDPTDVFIHLYGATMTSSDGKPIKKAFHVREELEPTTVETIVDQNSSNAEYLKNGPKLELLEKNTEEKSSSGFPAHQILNFDLFGQQRFSDLTLKLADGNMPVHRVVLHSSSSYFKQLFSESTSSDVLDMSSYNPSAYRVFLQYLYRVPVSEMKCEDLVDVYVLATSYKEDWVASDVFSKLKSSISSDNVLLLLDKAKAIKSTELEQECHKFITAPEFKKSLLESASENVDVLTDILRSLSTSRS</sequence>
<gene>
    <name evidence="3" type="ORF">GE061_009202</name>
</gene>
<dbReference type="InterPro" id="IPR000210">
    <property type="entry name" value="BTB/POZ_dom"/>
</dbReference>
<dbReference type="PROSITE" id="PS00626">
    <property type="entry name" value="RCC1_2"/>
    <property type="match status" value="1"/>
</dbReference>
<evidence type="ECO:0000259" key="2">
    <source>
        <dbReference type="PROSITE" id="PS50097"/>
    </source>
</evidence>
<comment type="caution">
    <text evidence="3">The sequence shown here is derived from an EMBL/GenBank/DDBJ whole genome shotgun (WGS) entry which is preliminary data.</text>
</comment>
<dbReference type="Pfam" id="PF00651">
    <property type="entry name" value="BTB"/>
    <property type="match status" value="1"/>
</dbReference>
<dbReference type="InterPro" id="IPR009091">
    <property type="entry name" value="RCC1/BLIP-II"/>
</dbReference>
<dbReference type="InterPro" id="IPR051210">
    <property type="entry name" value="Ub_ligase/GEF_domain"/>
</dbReference>
<dbReference type="EMBL" id="WIXP02000002">
    <property type="protein sequence ID" value="KAF6214459.1"/>
    <property type="molecule type" value="Genomic_DNA"/>
</dbReference>
<evidence type="ECO:0000256" key="1">
    <source>
        <dbReference type="ARBA" id="ARBA00022737"/>
    </source>
</evidence>
<organism evidence="3 4">
    <name type="scientific">Apolygus lucorum</name>
    <name type="common">Small green plant bug</name>
    <name type="synonym">Lygocoris lucorum</name>
    <dbReference type="NCBI Taxonomy" id="248454"/>
    <lineage>
        <taxon>Eukaryota</taxon>
        <taxon>Metazoa</taxon>
        <taxon>Ecdysozoa</taxon>
        <taxon>Arthropoda</taxon>
        <taxon>Hexapoda</taxon>
        <taxon>Insecta</taxon>
        <taxon>Pterygota</taxon>
        <taxon>Neoptera</taxon>
        <taxon>Paraneoptera</taxon>
        <taxon>Hemiptera</taxon>
        <taxon>Heteroptera</taxon>
        <taxon>Panheteroptera</taxon>
        <taxon>Cimicomorpha</taxon>
        <taxon>Miridae</taxon>
        <taxon>Mirini</taxon>
        <taxon>Apolygus</taxon>
    </lineage>
</organism>
<reference evidence="3" key="1">
    <citation type="journal article" date="2021" name="Mol. Ecol. Resour.">
        <title>Apolygus lucorum genome provides insights into omnivorousness and mesophyll feeding.</title>
        <authorList>
            <person name="Liu Y."/>
            <person name="Liu H."/>
            <person name="Wang H."/>
            <person name="Huang T."/>
            <person name="Liu B."/>
            <person name="Yang B."/>
            <person name="Yin L."/>
            <person name="Li B."/>
            <person name="Zhang Y."/>
            <person name="Zhang S."/>
            <person name="Jiang F."/>
            <person name="Zhang X."/>
            <person name="Ren Y."/>
            <person name="Wang B."/>
            <person name="Wang S."/>
            <person name="Lu Y."/>
            <person name="Wu K."/>
            <person name="Fan W."/>
            <person name="Wang G."/>
        </authorList>
    </citation>
    <scope>NUCLEOTIDE SEQUENCE</scope>
    <source>
        <strain evidence="3">12Hb</strain>
    </source>
</reference>
<dbReference type="SUPFAM" id="SSF54695">
    <property type="entry name" value="POZ domain"/>
    <property type="match status" value="1"/>
</dbReference>
<dbReference type="OrthoDB" id="6359943at2759"/>
<dbReference type="PROSITE" id="PS50097">
    <property type="entry name" value="BTB"/>
    <property type="match status" value="1"/>
</dbReference>
<keyword evidence="4" id="KW-1185">Reference proteome</keyword>
<dbReference type="InterPro" id="IPR000408">
    <property type="entry name" value="Reg_chr_condens"/>
</dbReference>
<evidence type="ECO:0000313" key="4">
    <source>
        <dbReference type="Proteomes" id="UP000466442"/>
    </source>
</evidence>
<dbReference type="InterPro" id="IPR011333">
    <property type="entry name" value="SKP1/BTB/POZ_sf"/>
</dbReference>
<name>A0A6A4KI68_APOLU</name>
<evidence type="ECO:0000313" key="3">
    <source>
        <dbReference type="EMBL" id="KAF6214459.1"/>
    </source>
</evidence>
<dbReference type="PANTHER" id="PTHR22870">
    <property type="entry name" value="REGULATOR OF CHROMOSOME CONDENSATION"/>
    <property type="match status" value="1"/>
</dbReference>
<accession>A0A6A4KI68</accession>
<keyword evidence="1" id="KW-0677">Repeat</keyword>
<dbReference type="Pfam" id="PF13540">
    <property type="entry name" value="RCC1_2"/>
    <property type="match status" value="1"/>
</dbReference>
<dbReference type="SUPFAM" id="SSF50985">
    <property type="entry name" value="RCC1/BLIP-II"/>
    <property type="match status" value="1"/>
</dbReference>
<dbReference type="PANTHER" id="PTHR22870:SF466">
    <property type="entry name" value="ANKYRIN REPEAT-CONTAINING PROTEIN"/>
    <property type="match status" value="1"/>
</dbReference>
<dbReference type="Gene3D" id="3.30.710.10">
    <property type="entry name" value="Potassium Channel Kv1.1, Chain A"/>
    <property type="match status" value="1"/>
</dbReference>